<dbReference type="FunFam" id="3.40.50.720:FF:000357">
    <property type="entry name" value="Methionine adenosyltransferase 2 subunit beta"/>
    <property type="match status" value="1"/>
</dbReference>
<evidence type="ECO:0000259" key="1">
    <source>
        <dbReference type="Pfam" id="PF04321"/>
    </source>
</evidence>
<dbReference type="RefSeq" id="XP_014184085.1">
    <property type="nucleotide sequence ID" value="XM_014328610.1"/>
</dbReference>
<dbReference type="HOGENOM" id="CLU_045518_0_1_1"/>
<dbReference type="OrthoDB" id="6235964at2759"/>
<dbReference type="InterPro" id="IPR029903">
    <property type="entry name" value="RmlD-like-bd"/>
</dbReference>
<name>J4ULA5_TRIAS</name>
<dbReference type="GO" id="GO:0048269">
    <property type="term" value="C:methionine adenosyltransferase complex"/>
    <property type="evidence" value="ECO:0007669"/>
    <property type="project" value="TreeGrafter"/>
</dbReference>
<protein>
    <recommendedName>
        <fullName evidence="1">RmlD-like substrate binding domain-containing protein</fullName>
    </recommendedName>
</protein>
<proteinExistence type="predicted"/>
<dbReference type="CDD" id="cd05254">
    <property type="entry name" value="dTDP_HR_like_SDR_e"/>
    <property type="match status" value="1"/>
</dbReference>
<dbReference type="Pfam" id="PF04321">
    <property type="entry name" value="RmlD_sub_bind"/>
    <property type="match status" value="1"/>
</dbReference>
<dbReference type="KEGG" id="tasa:A1Q1_02080"/>
<dbReference type="VEuPathDB" id="FungiDB:A1Q1_02080"/>
<dbReference type="Gene3D" id="3.40.50.720">
    <property type="entry name" value="NAD(P)-binding Rossmann-like Domain"/>
    <property type="match status" value="1"/>
</dbReference>
<gene>
    <name evidence="2" type="ORF">A1Q1_02080</name>
</gene>
<dbReference type="GO" id="GO:0006556">
    <property type="term" value="P:S-adenosylmethionine biosynthetic process"/>
    <property type="evidence" value="ECO:0007669"/>
    <property type="project" value="UniProtKB-UniPathway"/>
</dbReference>
<comment type="caution">
    <text evidence="2">The sequence shown here is derived from an EMBL/GenBank/DDBJ whole genome shotgun (WGS) entry which is preliminary data.</text>
</comment>
<dbReference type="GO" id="GO:0048270">
    <property type="term" value="F:methionine adenosyltransferase regulator activity"/>
    <property type="evidence" value="ECO:0007669"/>
    <property type="project" value="TreeGrafter"/>
</dbReference>
<dbReference type="EMBL" id="ALBS01000018">
    <property type="protein sequence ID" value="EJT52745.1"/>
    <property type="molecule type" value="Genomic_DNA"/>
</dbReference>
<feature type="domain" description="RmlD-like substrate binding" evidence="1">
    <location>
        <begin position="17"/>
        <end position="259"/>
    </location>
</feature>
<evidence type="ECO:0000313" key="2">
    <source>
        <dbReference type="EMBL" id="EJT52745.1"/>
    </source>
</evidence>
<dbReference type="InterPro" id="IPR005913">
    <property type="entry name" value="dTDP_dehydrorham_reduct"/>
</dbReference>
<dbReference type="Proteomes" id="UP000002748">
    <property type="component" value="Unassembled WGS sequence"/>
</dbReference>
<evidence type="ECO:0000313" key="3">
    <source>
        <dbReference type="Proteomes" id="UP000002748"/>
    </source>
</evidence>
<sequence>MSKNVVVTVTRLGYTRSADVKLDLTDAKAVDDFFANNKVDVVVHCAAERRPDVAEANPEAAERINVDASKHLSELSLKYGFTLIYISTDYVFNGRNPPYEVDAKPDPLNQYGRQKLQGEQVTLETRDKGAKVVVLRVPVLYGVAETNSESAVNILVDVVQDQSGKKYTMDDYQIRNPTNVRDVARVCYELSHLPSNKLPPIAHIRSTGPPMTKWNMVQAMAKSLNLPLDHVTPVSTKPTSGTERPWNTELSVKVLEDLGIDTKEETPFAQWWNQYLGGK</sequence>
<dbReference type="GeneID" id="25985594"/>
<dbReference type="AlphaFoldDB" id="J4ULA5"/>
<reference evidence="2 3" key="1">
    <citation type="journal article" date="2012" name="Eukaryot. Cell">
        <title>Draft genome sequence of CBS 2479, the standard type strain of Trichosporon asahii.</title>
        <authorList>
            <person name="Yang R.Y."/>
            <person name="Li H.T."/>
            <person name="Zhu H."/>
            <person name="Zhou G.P."/>
            <person name="Wang M."/>
            <person name="Wang L."/>
        </authorList>
    </citation>
    <scope>NUCLEOTIDE SEQUENCE [LARGE SCALE GENOMIC DNA]</scope>
    <source>
        <strain evidence="3">ATCC 90039 / CBS 2479 / JCM 2466 / KCTC 7840 / NCYC 2677 / UAMH 7654</strain>
    </source>
</reference>
<dbReference type="PANTHER" id="PTHR10491">
    <property type="entry name" value="DTDP-4-DEHYDRORHAMNOSE REDUCTASE"/>
    <property type="match status" value="1"/>
</dbReference>
<accession>J4ULA5</accession>
<dbReference type="PANTHER" id="PTHR10491:SF4">
    <property type="entry name" value="METHIONINE ADENOSYLTRANSFERASE 2 SUBUNIT BETA"/>
    <property type="match status" value="1"/>
</dbReference>
<dbReference type="SUPFAM" id="SSF51735">
    <property type="entry name" value="NAD(P)-binding Rossmann-fold domains"/>
    <property type="match status" value="1"/>
</dbReference>
<organism evidence="2 3">
    <name type="scientific">Trichosporon asahii var. asahii (strain ATCC 90039 / CBS 2479 / JCM 2466 / KCTC 7840 / NBRC 103889/ NCYC 2677 / UAMH 7654)</name>
    <name type="common">Yeast</name>
    <dbReference type="NCBI Taxonomy" id="1186058"/>
    <lineage>
        <taxon>Eukaryota</taxon>
        <taxon>Fungi</taxon>
        <taxon>Dikarya</taxon>
        <taxon>Basidiomycota</taxon>
        <taxon>Agaricomycotina</taxon>
        <taxon>Tremellomycetes</taxon>
        <taxon>Trichosporonales</taxon>
        <taxon>Trichosporonaceae</taxon>
        <taxon>Trichosporon</taxon>
    </lineage>
</organism>
<dbReference type="InterPro" id="IPR036291">
    <property type="entry name" value="NAD(P)-bd_dom_sf"/>
</dbReference>
<dbReference type="UniPathway" id="UPA00315">
    <property type="reaction ID" value="UER00080"/>
</dbReference>